<dbReference type="InterPro" id="IPR002410">
    <property type="entry name" value="Peptidase_S33"/>
</dbReference>
<dbReference type="Gene3D" id="3.40.50.1820">
    <property type="entry name" value="alpha/beta hydrolase"/>
    <property type="match status" value="1"/>
</dbReference>
<dbReference type="InterPro" id="IPR000073">
    <property type="entry name" value="AB_hydrolase_1"/>
</dbReference>
<evidence type="ECO:0000313" key="5">
    <source>
        <dbReference type="EMBL" id="KAA5595941.1"/>
    </source>
</evidence>
<evidence type="ECO:0000256" key="1">
    <source>
        <dbReference type="ARBA" id="ARBA00010088"/>
    </source>
</evidence>
<dbReference type="PRINTS" id="PR00793">
    <property type="entry name" value="PROAMNOPTASE"/>
</dbReference>
<evidence type="ECO:0000256" key="3">
    <source>
        <dbReference type="SAM" id="Phobius"/>
    </source>
</evidence>
<gene>
    <name evidence="5" type="ORF">F1193_16080</name>
</gene>
<name>A0A5M6HJG9_9HYPH</name>
<keyword evidence="3" id="KW-0812">Transmembrane</keyword>
<keyword evidence="3" id="KW-0472">Membrane</keyword>
<dbReference type="SUPFAM" id="SSF53474">
    <property type="entry name" value="alpha/beta-Hydrolases"/>
    <property type="match status" value="1"/>
</dbReference>
<evidence type="ECO:0000259" key="4">
    <source>
        <dbReference type="Pfam" id="PF00561"/>
    </source>
</evidence>
<dbReference type="PANTHER" id="PTHR43798:SF33">
    <property type="entry name" value="HYDROLASE, PUTATIVE (AFU_ORTHOLOGUE AFUA_2G14860)-RELATED"/>
    <property type="match status" value="1"/>
</dbReference>
<dbReference type="Pfam" id="PF00561">
    <property type="entry name" value="Abhydrolase_1"/>
    <property type="match status" value="1"/>
</dbReference>
<organism evidence="5 6">
    <name type="scientific">Blastochloris sulfoviridis</name>
    <dbReference type="NCBI Taxonomy" id="50712"/>
    <lineage>
        <taxon>Bacteria</taxon>
        <taxon>Pseudomonadati</taxon>
        <taxon>Pseudomonadota</taxon>
        <taxon>Alphaproteobacteria</taxon>
        <taxon>Hyphomicrobiales</taxon>
        <taxon>Blastochloridaceae</taxon>
        <taxon>Blastochloris</taxon>
    </lineage>
</organism>
<comment type="caution">
    <text evidence="5">The sequence shown here is derived from an EMBL/GenBank/DDBJ whole genome shotgun (WGS) entry which is preliminary data.</text>
</comment>
<accession>A0A5M6HJG9</accession>
<dbReference type="Proteomes" id="UP000323886">
    <property type="component" value="Unassembled WGS sequence"/>
</dbReference>
<dbReference type="AlphaFoldDB" id="A0A5M6HJG9"/>
<feature type="transmembrane region" description="Helical" evidence="3">
    <location>
        <begin position="30"/>
        <end position="52"/>
    </location>
</feature>
<evidence type="ECO:0000256" key="2">
    <source>
        <dbReference type="ARBA" id="ARBA00022801"/>
    </source>
</evidence>
<keyword evidence="3" id="KW-1133">Transmembrane helix</keyword>
<protein>
    <submittedName>
        <fullName evidence="5">Alpha/beta hydrolase</fullName>
    </submittedName>
</protein>
<dbReference type="PRINTS" id="PR00111">
    <property type="entry name" value="ABHYDROLASE"/>
</dbReference>
<dbReference type="InterPro" id="IPR029058">
    <property type="entry name" value="AB_hydrolase_fold"/>
</dbReference>
<dbReference type="EMBL" id="VWPL01000048">
    <property type="protein sequence ID" value="KAA5595941.1"/>
    <property type="molecule type" value="Genomic_DNA"/>
</dbReference>
<comment type="similarity">
    <text evidence="1">Belongs to the peptidase S33 family.</text>
</comment>
<keyword evidence="2 5" id="KW-0378">Hydrolase</keyword>
<evidence type="ECO:0000313" key="6">
    <source>
        <dbReference type="Proteomes" id="UP000323886"/>
    </source>
</evidence>
<dbReference type="GO" id="GO:0008233">
    <property type="term" value="F:peptidase activity"/>
    <property type="evidence" value="ECO:0007669"/>
    <property type="project" value="InterPro"/>
</dbReference>
<keyword evidence="6" id="KW-1185">Reference proteome</keyword>
<reference evidence="5 6" key="1">
    <citation type="submission" date="2019-09" db="EMBL/GenBank/DDBJ databases">
        <title>Draft Whole-Genome sequence of Blastochloris sulfoviridis DSM 729.</title>
        <authorList>
            <person name="Meyer T.E."/>
            <person name="Kyndt J.A."/>
        </authorList>
    </citation>
    <scope>NUCLEOTIDE SEQUENCE [LARGE SCALE GENOMIC DNA]</scope>
    <source>
        <strain evidence="5 6">DSM 729</strain>
    </source>
</reference>
<sequence>MSHGVRAHGEAAATAAGRWRAKTVLFCMPILTVIFAVLLTLAAGLGVAALATRRASRRLEARFPPAGTRVEAGGGAIQVLRLGPAPAPERPTLLLLHGAPGSAADLRALGERLTHGAAALPVLVPDRPGSGWSGRPGGDADAALGRQAELIRAAVQALGARRVLVVGHSFGGAVALRYALDHPDEVAGLVLVNPATHPRPGGLKWFQAAAEKLLTGPLFTRTLATPLSLAALETATARMFAPEPLPVGYLDASALALAMTPERFHHTMQDFMRLRGELIAQAPRYAALTAPLTLILGTADATVPPADHGEVLARELPAARVVRIEGAGHMLHRGHAGLVAGEVGRLAAALLAEDVLAHVMVRDAVAGGTAAALPAHRPDSRF</sequence>
<dbReference type="InterPro" id="IPR050266">
    <property type="entry name" value="AB_hydrolase_sf"/>
</dbReference>
<dbReference type="GO" id="GO:0016020">
    <property type="term" value="C:membrane"/>
    <property type="evidence" value="ECO:0007669"/>
    <property type="project" value="TreeGrafter"/>
</dbReference>
<dbReference type="GO" id="GO:0006508">
    <property type="term" value="P:proteolysis"/>
    <property type="evidence" value="ECO:0007669"/>
    <property type="project" value="InterPro"/>
</dbReference>
<feature type="domain" description="AB hydrolase-1" evidence="4">
    <location>
        <begin position="91"/>
        <end position="332"/>
    </location>
</feature>
<dbReference type="PANTHER" id="PTHR43798">
    <property type="entry name" value="MONOACYLGLYCEROL LIPASE"/>
    <property type="match status" value="1"/>
</dbReference>
<dbReference type="OrthoDB" id="9815441at2"/>
<proteinExistence type="inferred from homology"/>